<organism evidence="2 3">
    <name type="scientific">Stutzerimonas tarimensis</name>
    <dbReference type="NCBI Taxonomy" id="1507735"/>
    <lineage>
        <taxon>Bacteria</taxon>
        <taxon>Pseudomonadati</taxon>
        <taxon>Pseudomonadota</taxon>
        <taxon>Gammaproteobacteria</taxon>
        <taxon>Pseudomonadales</taxon>
        <taxon>Pseudomonadaceae</taxon>
        <taxon>Stutzerimonas</taxon>
    </lineage>
</organism>
<evidence type="ECO:0000313" key="3">
    <source>
        <dbReference type="Proteomes" id="UP001595630"/>
    </source>
</evidence>
<sequence>MSLRLLPLACLGLLGLASLPAVAADHAHHTASEVREPVVVDQVWSRAMPPTAANGAVYFVLVNHTDHPDRLVAASTDRAEVTELHSHVQADGLMRMEQAQEIEIPPRAELVFEPGGYHVMLLGLTQPLVAGERFNLTLELAQAGAITTEVEILDQAPGGPGAGEHGHHRH</sequence>
<name>A0ABV7T1H2_9GAMM</name>
<dbReference type="InterPro" id="IPR058248">
    <property type="entry name" value="Lxx211020-like"/>
</dbReference>
<dbReference type="Pfam" id="PF04314">
    <property type="entry name" value="PCuAC"/>
    <property type="match status" value="1"/>
</dbReference>
<feature type="chain" id="PRO_5045926927" evidence="1">
    <location>
        <begin position="24"/>
        <end position="170"/>
    </location>
</feature>
<dbReference type="SUPFAM" id="SSF110087">
    <property type="entry name" value="DR1885-like metal-binding protein"/>
    <property type="match status" value="1"/>
</dbReference>
<dbReference type="Gene3D" id="2.60.40.1890">
    <property type="entry name" value="PCu(A)C copper chaperone"/>
    <property type="match status" value="1"/>
</dbReference>
<protein>
    <submittedName>
        <fullName evidence="2">Copper chaperone PCu(A)C</fullName>
    </submittedName>
</protein>
<dbReference type="InterPro" id="IPR036182">
    <property type="entry name" value="PCuAC_sf"/>
</dbReference>
<keyword evidence="3" id="KW-1185">Reference proteome</keyword>
<dbReference type="RefSeq" id="WP_386361169.1">
    <property type="nucleotide sequence ID" value="NZ_JBHRXZ010000005.1"/>
</dbReference>
<dbReference type="InterPro" id="IPR007410">
    <property type="entry name" value="LpqE-like"/>
</dbReference>
<accession>A0ABV7T1H2</accession>
<evidence type="ECO:0000313" key="2">
    <source>
        <dbReference type="EMBL" id="MFC3606781.1"/>
    </source>
</evidence>
<keyword evidence="1" id="KW-0732">Signal</keyword>
<dbReference type="PANTHER" id="PTHR36302:SF1">
    <property type="entry name" value="COPPER CHAPERONE PCU(A)C"/>
    <property type="match status" value="1"/>
</dbReference>
<proteinExistence type="predicted"/>
<gene>
    <name evidence="2" type="ORF">ACFOMF_03140</name>
</gene>
<comment type="caution">
    <text evidence="2">The sequence shown here is derived from an EMBL/GenBank/DDBJ whole genome shotgun (WGS) entry which is preliminary data.</text>
</comment>
<reference evidence="3" key="1">
    <citation type="journal article" date="2019" name="Int. J. Syst. Evol. Microbiol.">
        <title>The Global Catalogue of Microorganisms (GCM) 10K type strain sequencing project: providing services to taxonomists for standard genome sequencing and annotation.</title>
        <authorList>
            <consortium name="The Broad Institute Genomics Platform"/>
            <consortium name="The Broad Institute Genome Sequencing Center for Infectious Disease"/>
            <person name="Wu L."/>
            <person name="Ma J."/>
        </authorList>
    </citation>
    <scope>NUCLEOTIDE SEQUENCE [LARGE SCALE GENOMIC DNA]</scope>
    <source>
        <strain evidence="3">KCTC 42447</strain>
    </source>
</reference>
<feature type="signal peptide" evidence="1">
    <location>
        <begin position="1"/>
        <end position="23"/>
    </location>
</feature>
<evidence type="ECO:0000256" key="1">
    <source>
        <dbReference type="SAM" id="SignalP"/>
    </source>
</evidence>
<dbReference type="EMBL" id="JBHRXZ010000005">
    <property type="protein sequence ID" value="MFC3606781.1"/>
    <property type="molecule type" value="Genomic_DNA"/>
</dbReference>
<dbReference type="PANTHER" id="PTHR36302">
    <property type="entry name" value="BLR7088 PROTEIN"/>
    <property type="match status" value="1"/>
</dbReference>
<dbReference type="Proteomes" id="UP001595630">
    <property type="component" value="Unassembled WGS sequence"/>
</dbReference>